<dbReference type="InterPro" id="IPR003615">
    <property type="entry name" value="HNH_nuc"/>
</dbReference>
<evidence type="ECO:0000313" key="1">
    <source>
        <dbReference type="EMBL" id="URZ10872.1"/>
    </source>
</evidence>
<organism evidence="1 2">
    <name type="scientific">Clostridium felsineum</name>
    <dbReference type="NCBI Taxonomy" id="36839"/>
    <lineage>
        <taxon>Bacteria</taxon>
        <taxon>Bacillati</taxon>
        <taxon>Bacillota</taxon>
        <taxon>Clostridia</taxon>
        <taxon>Eubacteriales</taxon>
        <taxon>Clostridiaceae</taxon>
        <taxon>Clostridium</taxon>
    </lineage>
</organism>
<reference evidence="1 2" key="1">
    <citation type="submission" date="2022-04" db="EMBL/GenBank/DDBJ databases">
        <title>Genome sequence of C. roseum typestrain.</title>
        <authorList>
            <person name="Poehlein A."/>
            <person name="Schoch T."/>
            <person name="Duerre P."/>
            <person name="Daniel R."/>
        </authorList>
    </citation>
    <scope>NUCLEOTIDE SEQUENCE [LARGE SCALE GENOMIC DNA]</scope>
    <source>
        <strain evidence="1 2">DSM 7320</strain>
    </source>
</reference>
<gene>
    <name evidence="1" type="ORF">CROST_015870</name>
</gene>
<proteinExistence type="predicted"/>
<dbReference type="CDD" id="cd00085">
    <property type="entry name" value="HNHc"/>
    <property type="match status" value="1"/>
</dbReference>
<dbReference type="RefSeq" id="WP_077835800.1">
    <property type="nucleotide sequence ID" value="NZ_CP096983.1"/>
</dbReference>
<evidence type="ECO:0000313" key="2">
    <source>
        <dbReference type="Proteomes" id="UP000190951"/>
    </source>
</evidence>
<name>A0A1S8LEI0_9CLOT</name>
<dbReference type="KEGG" id="crw:CROST_015870"/>
<dbReference type="EMBL" id="CP096983">
    <property type="protein sequence ID" value="URZ10872.1"/>
    <property type="molecule type" value="Genomic_DNA"/>
</dbReference>
<sequence length="140" mass="16846">MRGEKCVVCGKDGERHHIVYKSQGGLDFPLNYVYLCDEHHRGINGPHKNRKVDLYYKLQMQKQLCSILTNEYYKIKDLIKLLQINQRQAKIMTRNFKLYKEGYSKKDIIKRIMGGTFYYKDMLKDYYDESLYSLLEERIK</sequence>
<accession>A0A1S8LEI0</accession>
<dbReference type="Gene3D" id="1.10.30.50">
    <property type="match status" value="1"/>
</dbReference>
<dbReference type="AlphaFoldDB" id="A0A1S8LEI0"/>
<protein>
    <submittedName>
        <fullName evidence="1">Uncharacterized protein</fullName>
    </submittedName>
</protein>
<keyword evidence="2" id="KW-1185">Reference proteome</keyword>
<dbReference type="STRING" id="84029.CROST_10020"/>
<dbReference type="Proteomes" id="UP000190951">
    <property type="component" value="Chromosome"/>
</dbReference>